<organism evidence="1 2">
    <name type="scientific">Belliella aquatica</name>
    <dbReference type="NCBI Taxonomy" id="1323734"/>
    <lineage>
        <taxon>Bacteria</taxon>
        <taxon>Pseudomonadati</taxon>
        <taxon>Bacteroidota</taxon>
        <taxon>Cytophagia</taxon>
        <taxon>Cytophagales</taxon>
        <taxon>Cyclobacteriaceae</taxon>
        <taxon>Belliella</taxon>
    </lineage>
</organism>
<proteinExistence type="predicted"/>
<evidence type="ECO:0000313" key="1">
    <source>
        <dbReference type="EMBL" id="GGC48305.1"/>
    </source>
</evidence>
<reference evidence="2" key="1">
    <citation type="journal article" date="2019" name="Int. J. Syst. Evol. Microbiol.">
        <title>The Global Catalogue of Microorganisms (GCM) 10K type strain sequencing project: providing services to taxonomists for standard genome sequencing and annotation.</title>
        <authorList>
            <consortium name="The Broad Institute Genomics Platform"/>
            <consortium name="The Broad Institute Genome Sequencing Center for Infectious Disease"/>
            <person name="Wu L."/>
            <person name="Ma J."/>
        </authorList>
    </citation>
    <scope>NUCLEOTIDE SEQUENCE [LARGE SCALE GENOMIC DNA]</scope>
    <source>
        <strain evidence="2">CGMCC 1.12479</strain>
    </source>
</reference>
<gene>
    <name evidence="1" type="ORF">GCM10010993_28500</name>
</gene>
<keyword evidence="2" id="KW-1185">Reference proteome</keyword>
<sequence length="108" mass="11219">MDNKMTEKKAKGTFKKENLGTTIGAAVVGGAATAVANKLFGNDMSGEGTEGTILEEEILPQNTAPGVVSATGTPVTTVESKDQNIDLSSYMTSVLQKANILNSTIQNL</sequence>
<evidence type="ECO:0000313" key="2">
    <source>
        <dbReference type="Proteomes" id="UP000635885"/>
    </source>
</evidence>
<name>A0ABQ1MZV2_9BACT</name>
<comment type="caution">
    <text evidence="1">The sequence shown here is derived from an EMBL/GenBank/DDBJ whole genome shotgun (WGS) entry which is preliminary data.</text>
</comment>
<dbReference type="Proteomes" id="UP000635885">
    <property type="component" value="Unassembled WGS sequence"/>
</dbReference>
<accession>A0ABQ1MZV2</accession>
<dbReference type="EMBL" id="BMFD01000012">
    <property type="protein sequence ID" value="GGC48305.1"/>
    <property type="molecule type" value="Genomic_DNA"/>
</dbReference>
<protein>
    <submittedName>
        <fullName evidence="1">Uncharacterized protein</fullName>
    </submittedName>
</protein>
<dbReference type="RefSeq" id="WP_188443773.1">
    <property type="nucleotide sequence ID" value="NZ_BMFD01000012.1"/>
</dbReference>